<evidence type="ECO:0000259" key="1">
    <source>
        <dbReference type="SMART" id="SM01321"/>
    </source>
</evidence>
<accession>A0AAV3F1L7</accession>
<dbReference type="InterPro" id="IPR036515">
    <property type="entry name" value="Transposase_17_sf"/>
</dbReference>
<dbReference type="SUPFAM" id="SSF143422">
    <property type="entry name" value="Transposase IS200-like"/>
    <property type="match status" value="1"/>
</dbReference>
<comment type="caution">
    <text evidence="2">The sequence shown here is derived from an EMBL/GenBank/DDBJ whole genome shotgun (WGS) entry which is preliminary data.</text>
</comment>
<dbReference type="GO" id="GO:0004803">
    <property type="term" value="F:transposase activity"/>
    <property type="evidence" value="ECO:0007669"/>
    <property type="project" value="InterPro"/>
</dbReference>
<dbReference type="GO" id="GO:0006313">
    <property type="term" value="P:DNA transposition"/>
    <property type="evidence" value="ECO:0007669"/>
    <property type="project" value="InterPro"/>
</dbReference>
<dbReference type="PANTHER" id="PTHR33360:SF2">
    <property type="entry name" value="TRANSPOSASE FOR INSERTION SEQUENCE ELEMENT IS200"/>
    <property type="match status" value="1"/>
</dbReference>
<gene>
    <name evidence="2" type="ORF">HMPREF9715_02325</name>
</gene>
<dbReference type="Pfam" id="PF01797">
    <property type="entry name" value="Y1_Tnp"/>
    <property type="match status" value="1"/>
</dbReference>
<proteinExistence type="predicted"/>
<feature type="domain" description="Transposase IS200-like" evidence="1">
    <location>
        <begin position="7"/>
        <end position="100"/>
    </location>
</feature>
<sequence>MIKSLIEYDIQLISSWKGVQVQEMNIQKDHIHLVYSIPPPKVSISEFMGILKGKLAIKLFKTYPTLKQKPYWGNHFWSRGYFVSTVGLDEDMIKRYVKYQEDNDNQS</sequence>
<evidence type="ECO:0000313" key="2">
    <source>
        <dbReference type="EMBL" id="EHO09772.1"/>
    </source>
</evidence>
<protein>
    <recommendedName>
        <fullName evidence="1">Transposase IS200-like domain-containing protein</fullName>
    </recommendedName>
</protein>
<dbReference type="Proteomes" id="UP000004834">
    <property type="component" value="Unassembled WGS sequence"/>
</dbReference>
<reference evidence="2 3" key="1">
    <citation type="submission" date="2011-11" db="EMBL/GenBank/DDBJ databases">
        <title>The Genome Sequence of Myroides odoratimimus CIP 101113.</title>
        <authorList>
            <person name="Earl A."/>
            <person name="Ward D."/>
            <person name="Feldgarden M."/>
            <person name="Gevers D."/>
            <person name="Huys G."/>
            <person name="Young S.K."/>
            <person name="Zeng Q."/>
            <person name="Gargeya S."/>
            <person name="Fitzgerald M."/>
            <person name="Haas B."/>
            <person name="Abouelleil A."/>
            <person name="Alvarado L."/>
            <person name="Arachchi H.M."/>
            <person name="Berlin A."/>
            <person name="Brown A."/>
            <person name="Chapman S.B."/>
            <person name="Chen Z."/>
            <person name="Dunbar C."/>
            <person name="Freedman E."/>
            <person name="Gearin G."/>
            <person name="Goldberg J."/>
            <person name="Griggs A."/>
            <person name="Gujja S."/>
            <person name="Heiman D."/>
            <person name="Howarth C."/>
            <person name="Larson L."/>
            <person name="Lui A."/>
            <person name="MacDonald P.J.P."/>
            <person name="Montmayeur A."/>
            <person name="Murphy C."/>
            <person name="Neiman D."/>
            <person name="Pearson M."/>
            <person name="Priest M."/>
            <person name="Roberts A."/>
            <person name="Saif S."/>
            <person name="Shea T."/>
            <person name="Shenoy N."/>
            <person name="Sisk P."/>
            <person name="Stolte C."/>
            <person name="Sykes S."/>
            <person name="Wortman J."/>
            <person name="Nusbaum C."/>
            <person name="Birren B."/>
        </authorList>
    </citation>
    <scope>NUCLEOTIDE SEQUENCE [LARGE SCALE GENOMIC DNA]</scope>
    <source>
        <strain evidence="2 3">CIP 101113</strain>
    </source>
</reference>
<dbReference type="AlphaFoldDB" id="A0AAV3F1L7"/>
<dbReference type="GO" id="GO:0003677">
    <property type="term" value="F:DNA binding"/>
    <property type="evidence" value="ECO:0007669"/>
    <property type="project" value="InterPro"/>
</dbReference>
<dbReference type="PANTHER" id="PTHR33360">
    <property type="entry name" value="TRANSPOSASE FOR INSERTION SEQUENCE ELEMENT IS200"/>
    <property type="match status" value="1"/>
</dbReference>
<dbReference type="EMBL" id="AGEE01000030">
    <property type="protein sequence ID" value="EHO09772.1"/>
    <property type="molecule type" value="Genomic_DNA"/>
</dbReference>
<organism evidence="2 3">
    <name type="scientific">Myroides odoratimimus CIP 101113</name>
    <dbReference type="NCBI Taxonomy" id="883154"/>
    <lineage>
        <taxon>Bacteria</taxon>
        <taxon>Pseudomonadati</taxon>
        <taxon>Bacteroidota</taxon>
        <taxon>Flavobacteriia</taxon>
        <taxon>Flavobacteriales</taxon>
        <taxon>Flavobacteriaceae</taxon>
        <taxon>Myroides</taxon>
    </lineage>
</organism>
<dbReference type="SMART" id="SM01321">
    <property type="entry name" value="Y1_Tnp"/>
    <property type="match status" value="1"/>
</dbReference>
<dbReference type="InterPro" id="IPR002686">
    <property type="entry name" value="Transposase_17"/>
</dbReference>
<dbReference type="Gene3D" id="3.30.70.1290">
    <property type="entry name" value="Transposase IS200-like"/>
    <property type="match status" value="1"/>
</dbReference>
<evidence type="ECO:0000313" key="3">
    <source>
        <dbReference type="Proteomes" id="UP000004834"/>
    </source>
</evidence>
<name>A0AAV3F1L7_9FLAO</name>
<dbReference type="NCBIfam" id="NF033573">
    <property type="entry name" value="transpos_IS200"/>
    <property type="match status" value="1"/>
</dbReference>